<comment type="subunit">
    <text evidence="7">Part of the nuclear pore complex (NPC).</text>
</comment>
<dbReference type="GO" id="GO:0000973">
    <property type="term" value="P:post-transcriptional tethering of RNA polymerase II gene DNA at nuclear periphery"/>
    <property type="evidence" value="ECO:0007669"/>
    <property type="project" value="TreeGrafter"/>
</dbReference>
<keyword evidence="7" id="KW-0472">Membrane</keyword>
<organism evidence="8 9">
    <name type="scientific">Mucor plumbeus</name>
    <dbReference type="NCBI Taxonomy" id="97098"/>
    <lineage>
        <taxon>Eukaryota</taxon>
        <taxon>Fungi</taxon>
        <taxon>Fungi incertae sedis</taxon>
        <taxon>Mucoromycota</taxon>
        <taxon>Mucoromycotina</taxon>
        <taxon>Mucoromycetes</taxon>
        <taxon>Mucorales</taxon>
        <taxon>Mucorineae</taxon>
        <taxon>Mucoraceae</taxon>
        <taxon>Mucor</taxon>
    </lineage>
</organism>
<evidence type="ECO:0000313" key="9">
    <source>
        <dbReference type="Proteomes" id="UP000650833"/>
    </source>
</evidence>
<dbReference type="GO" id="GO:0031080">
    <property type="term" value="C:nuclear pore outer ring"/>
    <property type="evidence" value="ECO:0007669"/>
    <property type="project" value="TreeGrafter"/>
</dbReference>
<reference evidence="8" key="1">
    <citation type="submission" date="2020-12" db="EMBL/GenBank/DDBJ databases">
        <title>Metabolic potential, ecology and presence of endohyphal bacteria is reflected in genomic diversity of Mucoromycotina.</title>
        <authorList>
            <person name="Muszewska A."/>
            <person name="Okrasinska A."/>
            <person name="Steczkiewicz K."/>
            <person name="Drgas O."/>
            <person name="Orlowska M."/>
            <person name="Perlinska-Lenart U."/>
            <person name="Aleksandrzak-Piekarczyk T."/>
            <person name="Szatraj K."/>
            <person name="Zielenkiewicz U."/>
            <person name="Pilsyk S."/>
            <person name="Malc E."/>
            <person name="Mieczkowski P."/>
            <person name="Kruszewska J.S."/>
            <person name="Biernat P."/>
            <person name="Pawlowska J."/>
        </authorList>
    </citation>
    <scope>NUCLEOTIDE SEQUENCE</scope>
    <source>
        <strain evidence="8">CBS 226.32</strain>
    </source>
</reference>
<accession>A0A8H7UVC9</accession>
<evidence type="ECO:0000256" key="2">
    <source>
        <dbReference type="ARBA" id="ARBA00022816"/>
    </source>
</evidence>
<dbReference type="GO" id="GO:0006606">
    <property type="term" value="P:protein import into nucleus"/>
    <property type="evidence" value="ECO:0007669"/>
    <property type="project" value="TreeGrafter"/>
</dbReference>
<keyword evidence="1 7" id="KW-0813">Transport</keyword>
<dbReference type="GO" id="GO:0031965">
    <property type="term" value="C:nuclear membrane"/>
    <property type="evidence" value="ECO:0007669"/>
    <property type="project" value="UniProtKB-SubCell"/>
</dbReference>
<name>A0A8H7UVC9_9FUNG</name>
<dbReference type="PANTHER" id="PTHR13003:SF2">
    <property type="entry name" value="NUCLEAR PORE COMPLEX PROTEIN NUP107"/>
    <property type="match status" value="1"/>
</dbReference>
<evidence type="ECO:0000256" key="6">
    <source>
        <dbReference type="ARBA" id="ARBA00023242"/>
    </source>
</evidence>
<comment type="caution">
    <text evidence="8">The sequence shown here is derived from an EMBL/GenBank/DDBJ whole genome shotgun (WGS) entry which is preliminary data.</text>
</comment>
<proteinExistence type="inferred from homology"/>
<dbReference type="PANTHER" id="PTHR13003">
    <property type="entry name" value="NUP107-RELATED"/>
    <property type="match status" value="1"/>
</dbReference>
<evidence type="ECO:0000256" key="1">
    <source>
        <dbReference type="ARBA" id="ARBA00022448"/>
    </source>
</evidence>
<keyword evidence="9" id="KW-1185">Reference proteome</keyword>
<sequence>MSTNTNLYDNFAKVVNEFGPDSAKDTADHFAELTCLHEDKPNHFMYYENATWRLLSLLEETKTKSNLYRFAELKQWVSQIKIDQDLIDRIDEFNDVDDEITNLFNHVGIVHNNSNQEPPRKKRIITTSEQNDEIIYKQHFERLRSNDLTPITTSNQNVSFNYMVNGFMQYQKMALMDEGSKIIDRERSIWKKAVMYDLKQKSTGKYRKALLSVLGGKSKELYNSTVCNTWEDVIWAYFNEKTEAMLDIPHSTANKESVLPKDIADIALSKDFIMEKDDPRMFFHYIQSAILSSQPQQIIREIYLAYTHNEKESQLNPGIYINDQPEERAQILRFISTFILYGREYFGWQESLYSAALLSAYSDINAEPNVMRPVVIAAYAAKQSPNHQIKIYSNFLQNFDGDDEECSIVLQLGKEYGLDMPDILQFTYTHLFKKAISFAPIKVSTKTPDKLDLELEGEITKDYAVFIQAIKWLTFDESMCVQAFQAANMTIRYLLGIYKIYLVQEIFKLFTDVMIERMSFEAKKHTNSQAILIEFDLHRCLMNSFIGYDNWEKLLDNGPKDDGSLDSIMKVYNWKDEVEKKTFEISSEISQVLYGNWLVGESNETAQISKSALRQAYIPDLLIRYHHILYSTIFIIPSNKEKCQRISQLVTAKNEQILNDVTSAKKMDKVVKELSKSLI</sequence>
<comment type="subcellular location">
    <subcellularLocation>
        <location evidence="7">Nucleus</location>
        <location evidence="7">Nuclear pore complex</location>
    </subcellularLocation>
    <subcellularLocation>
        <location evidence="7">Nucleus membrane</location>
    </subcellularLocation>
</comment>
<evidence type="ECO:0000256" key="4">
    <source>
        <dbReference type="ARBA" id="ARBA00023010"/>
    </source>
</evidence>
<dbReference type="OrthoDB" id="3098at2759"/>
<dbReference type="EMBL" id="JAEPRC010000447">
    <property type="protein sequence ID" value="KAG2197060.1"/>
    <property type="molecule type" value="Genomic_DNA"/>
</dbReference>
<comment type="function">
    <text evidence="7">Functions as a component of the nuclear pore complex (NPC).</text>
</comment>
<evidence type="ECO:0000313" key="8">
    <source>
        <dbReference type="EMBL" id="KAG2197060.1"/>
    </source>
</evidence>
<dbReference type="AlphaFoldDB" id="A0A8H7UVC9"/>
<keyword evidence="6 7" id="KW-0539">Nucleus</keyword>
<dbReference type="GO" id="GO:0017056">
    <property type="term" value="F:structural constituent of nuclear pore"/>
    <property type="evidence" value="ECO:0007669"/>
    <property type="project" value="UniProtKB-UniRule"/>
</dbReference>
<keyword evidence="5 7" id="KW-0906">Nuclear pore complex</keyword>
<dbReference type="GO" id="GO:0006406">
    <property type="term" value="P:mRNA export from nucleus"/>
    <property type="evidence" value="ECO:0007669"/>
    <property type="project" value="TreeGrafter"/>
</dbReference>
<gene>
    <name evidence="8" type="ORF">INT46_002782</name>
</gene>
<evidence type="ECO:0000256" key="3">
    <source>
        <dbReference type="ARBA" id="ARBA00022927"/>
    </source>
</evidence>
<comment type="similarity">
    <text evidence="7">Belongs to the nucleoporin Nup84/Nup107 family.</text>
</comment>
<evidence type="ECO:0000256" key="5">
    <source>
        <dbReference type="ARBA" id="ARBA00023132"/>
    </source>
</evidence>
<dbReference type="Proteomes" id="UP000650833">
    <property type="component" value="Unassembled WGS sequence"/>
</dbReference>
<keyword evidence="2" id="KW-0509">mRNA transport</keyword>
<dbReference type="InterPro" id="IPR007252">
    <property type="entry name" value="Nup84/Nup107"/>
</dbReference>
<protein>
    <recommendedName>
        <fullName evidence="7">Nuclear pore complex protein</fullName>
    </recommendedName>
</protein>
<evidence type="ECO:0000256" key="7">
    <source>
        <dbReference type="RuleBase" id="RU365072"/>
    </source>
</evidence>
<dbReference type="Gene3D" id="1.20.190.50">
    <property type="match status" value="1"/>
</dbReference>
<dbReference type="Pfam" id="PF04121">
    <property type="entry name" value="Nup84_Nup100"/>
    <property type="match status" value="1"/>
</dbReference>
<keyword evidence="4 7" id="KW-0811">Translocation</keyword>
<keyword evidence="3" id="KW-0653">Protein transport</keyword>